<name>A0A4S8P340_9ACTN</name>
<proteinExistence type="predicted"/>
<evidence type="ECO:0000313" key="2">
    <source>
        <dbReference type="EMBL" id="THV22094.1"/>
    </source>
</evidence>
<gene>
    <name evidence="2" type="ORF">E9998_24050</name>
</gene>
<protein>
    <submittedName>
        <fullName evidence="2">Uncharacterized protein</fullName>
    </submittedName>
</protein>
<organism evidence="2 3">
    <name type="scientific">Glycomyces paridis</name>
    <dbReference type="NCBI Taxonomy" id="2126555"/>
    <lineage>
        <taxon>Bacteria</taxon>
        <taxon>Bacillati</taxon>
        <taxon>Actinomycetota</taxon>
        <taxon>Actinomycetes</taxon>
        <taxon>Glycomycetales</taxon>
        <taxon>Glycomycetaceae</taxon>
        <taxon>Glycomyces</taxon>
    </lineage>
</organism>
<feature type="compositionally biased region" description="Basic and acidic residues" evidence="1">
    <location>
        <begin position="42"/>
        <end position="51"/>
    </location>
</feature>
<reference evidence="2 3" key="1">
    <citation type="journal article" date="2018" name="Int. J. Syst. Evol. Microbiol.">
        <title>Glycomyces paridis sp. nov., isolated from the medicinal plant Paris polyphylla.</title>
        <authorList>
            <person name="Fang X.M."/>
            <person name="Bai J.L."/>
            <person name="Su J."/>
            <person name="Zhao L.L."/>
            <person name="Liu H.Y."/>
            <person name="Ma B.P."/>
            <person name="Zhang Y.Q."/>
            <person name="Yu L.Y."/>
        </authorList>
    </citation>
    <scope>NUCLEOTIDE SEQUENCE [LARGE SCALE GENOMIC DNA]</scope>
    <source>
        <strain evidence="2 3">CPCC 204357</strain>
    </source>
</reference>
<evidence type="ECO:0000256" key="1">
    <source>
        <dbReference type="SAM" id="MobiDB-lite"/>
    </source>
</evidence>
<dbReference type="Proteomes" id="UP000305792">
    <property type="component" value="Unassembled WGS sequence"/>
</dbReference>
<comment type="caution">
    <text evidence="2">The sequence shown here is derived from an EMBL/GenBank/DDBJ whole genome shotgun (WGS) entry which is preliminary data.</text>
</comment>
<feature type="region of interest" description="Disordered" evidence="1">
    <location>
        <begin position="22"/>
        <end position="51"/>
    </location>
</feature>
<dbReference type="RefSeq" id="WP_136532287.1">
    <property type="nucleotide sequence ID" value="NZ_STGX01000024.1"/>
</dbReference>
<evidence type="ECO:0000313" key="3">
    <source>
        <dbReference type="Proteomes" id="UP000305792"/>
    </source>
</evidence>
<dbReference type="EMBL" id="STGX01000024">
    <property type="protein sequence ID" value="THV22094.1"/>
    <property type="molecule type" value="Genomic_DNA"/>
</dbReference>
<feature type="compositionally biased region" description="Basic and acidic residues" evidence="1">
    <location>
        <begin position="22"/>
        <end position="35"/>
    </location>
</feature>
<sequence length="101" mass="11558">MEVLNAYPHTFSLVKALRSDLSNHAKPDTKSQERSKRLKSPVRTESRPLRKRLAPKDRQRLIEDYLVGALQRDLATRYAIGLSSVKTILREAGARKYVARV</sequence>
<accession>A0A4S8P340</accession>
<dbReference type="AlphaFoldDB" id="A0A4S8P340"/>
<keyword evidence="3" id="KW-1185">Reference proteome</keyword>
<dbReference type="OrthoDB" id="9937633at2"/>